<feature type="transmembrane region" description="Helical" evidence="6">
    <location>
        <begin position="374"/>
        <end position="394"/>
    </location>
</feature>
<dbReference type="NCBIfam" id="NF037982">
    <property type="entry name" value="Nramp_1"/>
    <property type="match status" value="1"/>
</dbReference>
<comment type="subcellular location">
    <subcellularLocation>
        <location evidence="6">Cell membrane</location>
        <topology evidence="6">Multi-pass membrane protein</topology>
    </subcellularLocation>
    <subcellularLocation>
        <location evidence="1">Membrane</location>
        <topology evidence="1">Multi-pass membrane protein</topology>
    </subcellularLocation>
</comment>
<name>A0A455T8D7_9CHLR</name>
<accession>A0A455T8D7</accession>
<evidence type="ECO:0000256" key="3">
    <source>
        <dbReference type="ARBA" id="ARBA00022692"/>
    </source>
</evidence>
<feature type="transmembrane region" description="Helical" evidence="6">
    <location>
        <begin position="261"/>
        <end position="287"/>
    </location>
</feature>
<dbReference type="GO" id="GO:0046872">
    <property type="term" value="F:metal ion binding"/>
    <property type="evidence" value="ECO:0007669"/>
    <property type="project" value="UniProtKB-UniRule"/>
</dbReference>
<reference evidence="7" key="1">
    <citation type="submission" date="2018-12" db="EMBL/GenBank/DDBJ databases">
        <title>Novel natural products biosynthetic potential of the class Ktedonobacteria.</title>
        <authorList>
            <person name="Zheng Y."/>
            <person name="Saitou A."/>
            <person name="Wang C.M."/>
            <person name="Toyoda A."/>
            <person name="Minakuchi Y."/>
            <person name="Sekiguchi Y."/>
            <person name="Ueda K."/>
            <person name="Takano H."/>
            <person name="Sakai Y."/>
            <person name="Yokota A."/>
            <person name="Yabe S."/>
        </authorList>
    </citation>
    <scope>NUCLEOTIDE SEQUENCE</scope>
    <source>
        <strain evidence="7">A3-2</strain>
    </source>
</reference>
<dbReference type="PRINTS" id="PR00447">
    <property type="entry name" value="NATRESASSCMP"/>
</dbReference>
<keyword evidence="4 6" id="KW-1133">Transmembrane helix</keyword>
<dbReference type="GO" id="GO:0005886">
    <property type="term" value="C:plasma membrane"/>
    <property type="evidence" value="ECO:0007669"/>
    <property type="project" value="UniProtKB-SubCell"/>
</dbReference>
<keyword evidence="5 6" id="KW-0472">Membrane</keyword>
<comment type="similarity">
    <text evidence="6">Belongs to the NRAMP family.</text>
</comment>
<organism evidence="7">
    <name type="scientific">Thermogemmatispora argillosa</name>
    <dbReference type="NCBI Taxonomy" id="2045280"/>
    <lineage>
        <taxon>Bacteria</taxon>
        <taxon>Bacillati</taxon>
        <taxon>Chloroflexota</taxon>
        <taxon>Ktedonobacteria</taxon>
        <taxon>Thermogemmatisporales</taxon>
        <taxon>Thermogemmatisporaceae</taxon>
        <taxon>Thermogemmatispora</taxon>
    </lineage>
</organism>
<feature type="transmembrane region" description="Helical" evidence="6">
    <location>
        <begin position="176"/>
        <end position="197"/>
    </location>
</feature>
<keyword evidence="6" id="KW-0406">Ion transport</keyword>
<evidence type="ECO:0000313" key="7">
    <source>
        <dbReference type="EMBL" id="BBH95711.1"/>
    </source>
</evidence>
<protein>
    <recommendedName>
        <fullName evidence="6">Divalent metal cation transporter MntH</fullName>
    </recommendedName>
</protein>
<dbReference type="NCBIfam" id="NF001923">
    <property type="entry name" value="PRK00701.1"/>
    <property type="match status" value="1"/>
</dbReference>
<feature type="transmembrane region" description="Helical" evidence="6">
    <location>
        <begin position="143"/>
        <end position="164"/>
    </location>
</feature>
<proteinExistence type="inferred from homology"/>
<dbReference type="HAMAP" id="MF_00221">
    <property type="entry name" value="NRAMP"/>
    <property type="match status" value="1"/>
</dbReference>
<dbReference type="GO" id="GO:0034755">
    <property type="term" value="P:iron ion transmembrane transport"/>
    <property type="evidence" value="ECO:0007669"/>
    <property type="project" value="TreeGrafter"/>
</dbReference>
<feature type="transmembrane region" description="Helical" evidence="6">
    <location>
        <begin position="35"/>
        <end position="54"/>
    </location>
</feature>
<feature type="transmembrane region" description="Helical" evidence="6">
    <location>
        <begin position="66"/>
        <end position="87"/>
    </location>
</feature>
<feature type="transmembrane region" description="Helical" evidence="6">
    <location>
        <begin position="114"/>
        <end position="137"/>
    </location>
</feature>
<keyword evidence="6" id="KW-0769">Symport</keyword>
<feature type="transmembrane region" description="Helical" evidence="6">
    <location>
        <begin position="414"/>
        <end position="434"/>
    </location>
</feature>
<dbReference type="GO" id="GO:0015086">
    <property type="term" value="F:cadmium ion transmembrane transporter activity"/>
    <property type="evidence" value="ECO:0007669"/>
    <property type="project" value="TreeGrafter"/>
</dbReference>
<dbReference type="GO" id="GO:0005384">
    <property type="term" value="F:manganese ion transmembrane transporter activity"/>
    <property type="evidence" value="ECO:0007669"/>
    <property type="project" value="TreeGrafter"/>
</dbReference>
<gene>
    <name evidence="6 7" type="primary">mntH</name>
    <name evidence="7" type="ORF">KTA_39100</name>
</gene>
<sequence length="437" mass="47160">MRSESSNVAVNDGARSQGTIQAANEVLSGQTKRGLVRRILPFLGPAFIASVAYIDPGNFSTNIQGGASFGYLLLWVIVASNLMAMLIQSLSAKLGIATGLNLPEMCRTYFPRPIVWAMWLLAEIVAMATDLAEFLGAAVGFQLLFHMPLLLGGLLTAAVTFLILGLERYGFRPLEAVISALVGVIALCYVIETVLVKPAWGAIAYHALVPQFSGPESILLASGILGATVMPHVIYLHSALTQKRIVVRDPHQLRRLFRYEILDVIIAMSIAGFVNAAMLIMAAGTFFQAGLREIGTLEEAYRTLQPLLGGAASWVFALSLLISGLSSSTVGTMSGQVIMQGFLHRQIPVWLRRLITMLPSLLVILIGLEPTRTLVISQVVLSFGIPFALVPLILFTQRRDIMGALVNSRATTALAWLVAALIIALNVFLLYQVFTGG</sequence>
<evidence type="ECO:0000256" key="1">
    <source>
        <dbReference type="ARBA" id="ARBA00004141"/>
    </source>
</evidence>
<evidence type="ECO:0000256" key="2">
    <source>
        <dbReference type="ARBA" id="ARBA00022448"/>
    </source>
</evidence>
<evidence type="ECO:0000256" key="5">
    <source>
        <dbReference type="ARBA" id="ARBA00023136"/>
    </source>
</evidence>
<feature type="transmembrane region" description="Helical" evidence="6">
    <location>
        <begin position="307"/>
        <end position="330"/>
    </location>
</feature>
<dbReference type="NCBIfam" id="TIGR01197">
    <property type="entry name" value="nramp"/>
    <property type="match status" value="1"/>
</dbReference>
<feature type="transmembrane region" description="Helical" evidence="6">
    <location>
        <begin position="217"/>
        <end position="240"/>
    </location>
</feature>
<dbReference type="EMBL" id="AP019377">
    <property type="protein sequence ID" value="BBH95711.1"/>
    <property type="molecule type" value="Genomic_DNA"/>
</dbReference>
<keyword evidence="3 6" id="KW-0812">Transmembrane</keyword>
<dbReference type="PANTHER" id="PTHR11706">
    <property type="entry name" value="SOLUTE CARRIER PROTEIN FAMILY 11 MEMBER"/>
    <property type="match status" value="1"/>
</dbReference>
<dbReference type="Pfam" id="PF01566">
    <property type="entry name" value="Nramp"/>
    <property type="match status" value="1"/>
</dbReference>
<evidence type="ECO:0000256" key="6">
    <source>
        <dbReference type="HAMAP-Rule" id="MF_00221"/>
    </source>
</evidence>
<keyword evidence="2 6" id="KW-0813">Transport</keyword>
<dbReference type="PANTHER" id="PTHR11706:SF33">
    <property type="entry name" value="NATURAL RESISTANCE-ASSOCIATED MACROPHAGE PROTEIN 2"/>
    <property type="match status" value="1"/>
</dbReference>
<feature type="transmembrane region" description="Helical" evidence="6">
    <location>
        <begin position="350"/>
        <end position="368"/>
    </location>
</feature>
<dbReference type="AlphaFoldDB" id="A0A455T8D7"/>
<dbReference type="GO" id="GO:0015293">
    <property type="term" value="F:symporter activity"/>
    <property type="evidence" value="ECO:0007669"/>
    <property type="project" value="UniProtKB-UniRule"/>
</dbReference>
<evidence type="ECO:0000256" key="4">
    <source>
        <dbReference type="ARBA" id="ARBA00022989"/>
    </source>
</evidence>
<keyword evidence="6" id="KW-1003">Cell membrane</keyword>
<comment type="function">
    <text evidence="6">H(+)-stimulated, divalent metal cation uptake system.</text>
</comment>
<dbReference type="InterPro" id="IPR001046">
    <property type="entry name" value="NRAMP_fam"/>
</dbReference>